<gene>
    <name evidence="1" type="ORF">RGQ30_17180</name>
</gene>
<keyword evidence="2" id="KW-1185">Reference proteome</keyword>
<reference evidence="1 2" key="1">
    <citation type="submission" date="2023-10" db="EMBL/GenBank/DDBJ databases">
        <title>Complete Genome Sequence of Limnobacter thiooxidans CS-K2T, Isolated from freshwater lake sediments in Bavaria, Germany.</title>
        <authorList>
            <person name="Naruki M."/>
            <person name="Watanabe A."/>
            <person name="Warashina T."/>
            <person name="Morita T."/>
            <person name="Arakawa K."/>
        </authorList>
    </citation>
    <scope>NUCLEOTIDE SEQUENCE [LARGE SCALE GENOMIC DNA]</scope>
    <source>
        <strain evidence="1 2">CS-K2</strain>
    </source>
</reference>
<evidence type="ECO:0008006" key="3">
    <source>
        <dbReference type="Google" id="ProtNLM"/>
    </source>
</evidence>
<evidence type="ECO:0000313" key="1">
    <source>
        <dbReference type="EMBL" id="BET26217.1"/>
    </source>
</evidence>
<dbReference type="KEGG" id="lto:RGQ30_17180"/>
<sequence length="165" mass="18974">MPTKAICHHFHRDIILPTLETMKMGGDNIAELLLGTALVESRLTWRKQMANGPARGLYQMEMATHDDIWNNYLAFRKPLADKVLQFKTAHDADPEHELINNDQYGTAMARVHYARVREGIPESGDIEAMANYWKKYYNTMLGKGFPDKYIEVWNQTVGELTCNVE</sequence>
<accession>A0AA86MIG1</accession>
<proteinExistence type="predicted"/>
<dbReference type="AlphaFoldDB" id="A0AA86MIG1"/>
<name>A0AA86MIG1_9BURK</name>
<dbReference type="RefSeq" id="WP_130556293.1">
    <property type="nucleotide sequence ID" value="NZ_AP028947.1"/>
</dbReference>
<dbReference type="Proteomes" id="UP001329151">
    <property type="component" value="Chromosome"/>
</dbReference>
<evidence type="ECO:0000313" key="2">
    <source>
        <dbReference type="Proteomes" id="UP001329151"/>
    </source>
</evidence>
<organism evidence="1 2">
    <name type="scientific">Limnobacter thiooxidans</name>
    <dbReference type="NCBI Taxonomy" id="131080"/>
    <lineage>
        <taxon>Bacteria</taxon>
        <taxon>Pseudomonadati</taxon>
        <taxon>Pseudomonadota</taxon>
        <taxon>Betaproteobacteria</taxon>
        <taxon>Burkholderiales</taxon>
        <taxon>Burkholderiaceae</taxon>
        <taxon>Limnobacter</taxon>
    </lineage>
</organism>
<protein>
    <recommendedName>
        <fullName evidence="3">Transglycosylase SLT domain-containing protein</fullName>
    </recommendedName>
</protein>
<dbReference type="EMBL" id="AP028947">
    <property type="protein sequence ID" value="BET26217.1"/>
    <property type="molecule type" value="Genomic_DNA"/>
</dbReference>